<evidence type="ECO:0000313" key="3">
    <source>
        <dbReference type="EMBL" id="CAE0491274.1"/>
    </source>
</evidence>
<proteinExistence type="predicted"/>
<feature type="compositionally biased region" description="Gly residues" evidence="1">
    <location>
        <begin position="133"/>
        <end position="146"/>
    </location>
</feature>
<accession>A0A7S3QRU6</accession>
<feature type="domain" description="MCM8/REC winged helix" evidence="2">
    <location>
        <begin position="22"/>
        <end position="100"/>
    </location>
</feature>
<feature type="compositionally biased region" description="Low complexity" evidence="1">
    <location>
        <begin position="170"/>
        <end position="179"/>
    </location>
</feature>
<reference evidence="3" key="1">
    <citation type="submission" date="2021-01" db="EMBL/GenBank/DDBJ databases">
        <authorList>
            <person name="Corre E."/>
            <person name="Pelletier E."/>
            <person name="Niang G."/>
            <person name="Scheremetjew M."/>
            <person name="Finn R."/>
            <person name="Kale V."/>
            <person name="Holt S."/>
            <person name="Cochrane G."/>
            <person name="Meng A."/>
            <person name="Brown T."/>
            <person name="Cohen L."/>
        </authorList>
    </citation>
    <scope>NUCLEOTIDE SEQUENCE</scope>
    <source>
        <strain evidence="3">CCMP1320</strain>
    </source>
</reference>
<name>A0A7S3QRU6_DUNTE</name>
<evidence type="ECO:0000256" key="1">
    <source>
        <dbReference type="SAM" id="MobiDB-lite"/>
    </source>
</evidence>
<dbReference type="EMBL" id="HBIP01011329">
    <property type="protein sequence ID" value="CAE0491274.1"/>
    <property type="molecule type" value="Transcribed_RNA"/>
</dbReference>
<dbReference type="InterPro" id="IPR056875">
    <property type="entry name" value="MCM8/REC_WHD"/>
</dbReference>
<sequence length="206" mass="21549">MREALYDKFGGLDDLSLGCTDFRTTGTGSRAGSKAAEMQRFLAKLTTLARRKGQNSFTRGEMRAVATEINLKVSDIGAFIDQLNDASELLSLGSGYYKVNANIDLGAPADSQAPGAQRLFSQRMPEGPPASQGGRGGRGLGRGLAGRRGSQAVGLGHSSQITRGRGGRGVSSQQLRQSVTAQLGGIGTDDGGGGVDDDMQPPELFW</sequence>
<protein>
    <recommendedName>
        <fullName evidence="2">MCM8/REC winged helix domain-containing protein</fullName>
    </recommendedName>
</protein>
<dbReference type="AlphaFoldDB" id="A0A7S3QRU6"/>
<feature type="compositionally biased region" description="Gly residues" evidence="1">
    <location>
        <begin position="184"/>
        <end position="194"/>
    </location>
</feature>
<dbReference type="Pfam" id="PF25051">
    <property type="entry name" value="WHD_MCM8"/>
    <property type="match status" value="1"/>
</dbReference>
<evidence type="ECO:0000259" key="2">
    <source>
        <dbReference type="Pfam" id="PF25051"/>
    </source>
</evidence>
<feature type="region of interest" description="Disordered" evidence="1">
    <location>
        <begin position="121"/>
        <end position="206"/>
    </location>
</feature>
<gene>
    <name evidence="3" type="ORF">DTER00134_LOCUS6347</name>
</gene>
<organism evidence="3">
    <name type="scientific">Dunaliella tertiolecta</name>
    <name type="common">Green alga</name>
    <dbReference type="NCBI Taxonomy" id="3047"/>
    <lineage>
        <taxon>Eukaryota</taxon>
        <taxon>Viridiplantae</taxon>
        <taxon>Chlorophyta</taxon>
        <taxon>core chlorophytes</taxon>
        <taxon>Chlorophyceae</taxon>
        <taxon>CS clade</taxon>
        <taxon>Chlamydomonadales</taxon>
        <taxon>Dunaliellaceae</taxon>
        <taxon>Dunaliella</taxon>
    </lineage>
</organism>
<dbReference type="CDD" id="cd22247">
    <property type="entry name" value="MCM8_WHD"/>
    <property type="match status" value="1"/>
</dbReference>